<dbReference type="PROSITE" id="PS00061">
    <property type="entry name" value="ADH_SHORT"/>
    <property type="match status" value="1"/>
</dbReference>
<keyword evidence="2" id="KW-0521">NADP</keyword>
<gene>
    <name evidence="4" type="ORF">BDA99DRAFT_554835</name>
</gene>
<dbReference type="Pfam" id="PF00106">
    <property type="entry name" value="adh_short"/>
    <property type="match status" value="1"/>
</dbReference>
<comment type="similarity">
    <text evidence="1">Belongs to the short-chain dehydrogenases/reductases (SDR) family.</text>
</comment>
<dbReference type="GO" id="GO:0016491">
    <property type="term" value="F:oxidoreductase activity"/>
    <property type="evidence" value="ECO:0007669"/>
    <property type="project" value="UniProtKB-KW"/>
</dbReference>
<evidence type="ECO:0000256" key="1">
    <source>
        <dbReference type="ARBA" id="ARBA00006484"/>
    </source>
</evidence>
<sequence length="316" mass="35603">MSRITAIKKKEKTIFISGGSSGLGREAVKQFLSENHTVVFTGRSIERIQETITWVNPSQDERQRLYGIVLDLESLTSIRETVKTFKSLGISSLDVLLNNAARTTVNLEYVAETTKVEKTIFANTIGPWYLTLLLIPSLHPGSRILFVTSELHNPKTNAPMSSAMSTKEIQDPDLFDKLNGKGQPYSALPYYSISKLADVWITYLFAKKFPDFSVNTFCPGLVPTTGLNRQQSWLFLAFFRYILSRFPGAITEHQSVTEYMYYATSDELEGVTGTYFTHGKQSESSERSKNMEEAARFWNLACEICSTPEHTITTPL</sequence>
<dbReference type="InterPro" id="IPR020904">
    <property type="entry name" value="Sc_DH/Rdtase_CS"/>
</dbReference>
<dbReference type="InterPro" id="IPR036291">
    <property type="entry name" value="NAD(P)-bd_dom_sf"/>
</dbReference>
<keyword evidence="5" id="KW-1185">Reference proteome</keyword>
<dbReference type="SUPFAM" id="SSF51735">
    <property type="entry name" value="NAD(P)-binding Rossmann-fold domains"/>
    <property type="match status" value="1"/>
</dbReference>
<dbReference type="Gene3D" id="3.40.50.720">
    <property type="entry name" value="NAD(P)-binding Rossmann-like Domain"/>
    <property type="match status" value="1"/>
</dbReference>
<dbReference type="EMBL" id="JAIXMP010000002">
    <property type="protein sequence ID" value="KAI9276884.1"/>
    <property type="molecule type" value="Genomic_DNA"/>
</dbReference>
<evidence type="ECO:0000256" key="3">
    <source>
        <dbReference type="ARBA" id="ARBA00023002"/>
    </source>
</evidence>
<evidence type="ECO:0000256" key="2">
    <source>
        <dbReference type="ARBA" id="ARBA00022857"/>
    </source>
</evidence>
<accession>A0AAD5KAQ0</accession>
<reference evidence="4" key="2">
    <citation type="submission" date="2023-02" db="EMBL/GenBank/DDBJ databases">
        <authorList>
            <consortium name="DOE Joint Genome Institute"/>
            <person name="Mondo S.J."/>
            <person name="Chang Y."/>
            <person name="Wang Y."/>
            <person name="Ahrendt S."/>
            <person name="Andreopoulos W."/>
            <person name="Barry K."/>
            <person name="Beard J."/>
            <person name="Benny G.L."/>
            <person name="Blankenship S."/>
            <person name="Bonito G."/>
            <person name="Cuomo C."/>
            <person name="Desiro A."/>
            <person name="Gervers K.A."/>
            <person name="Hundley H."/>
            <person name="Kuo A."/>
            <person name="LaButti K."/>
            <person name="Lang B.F."/>
            <person name="Lipzen A."/>
            <person name="O'Donnell K."/>
            <person name="Pangilinan J."/>
            <person name="Reynolds N."/>
            <person name="Sandor L."/>
            <person name="Smith M.W."/>
            <person name="Tsang A."/>
            <person name="Grigoriev I.V."/>
            <person name="Stajich J.E."/>
            <person name="Spatafora J.W."/>
        </authorList>
    </citation>
    <scope>NUCLEOTIDE SEQUENCE</scope>
    <source>
        <strain evidence="4">RSA 2281</strain>
    </source>
</reference>
<dbReference type="InterPro" id="IPR002347">
    <property type="entry name" value="SDR_fam"/>
</dbReference>
<protein>
    <recommendedName>
        <fullName evidence="6">NAD(P)-binding protein</fullName>
    </recommendedName>
</protein>
<keyword evidence="3" id="KW-0560">Oxidoreductase</keyword>
<proteinExistence type="inferred from homology"/>
<reference evidence="4" key="1">
    <citation type="journal article" date="2022" name="IScience">
        <title>Evolution of zygomycete secretomes and the origins of terrestrial fungal ecologies.</title>
        <authorList>
            <person name="Chang Y."/>
            <person name="Wang Y."/>
            <person name="Mondo S."/>
            <person name="Ahrendt S."/>
            <person name="Andreopoulos W."/>
            <person name="Barry K."/>
            <person name="Beard J."/>
            <person name="Benny G.L."/>
            <person name="Blankenship S."/>
            <person name="Bonito G."/>
            <person name="Cuomo C."/>
            <person name="Desiro A."/>
            <person name="Gervers K.A."/>
            <person name="Hundley H."/>
            <person name="Kuo A."/>
            <person name="LaButti K."/>
            <person name="Lang B.F."/>
            <person name="Lipzen A."/>
            <person name="O'Donnell K."/>
            <person name="Pangilinan J."/>
            <person name="Reynolds N."/>
            <person name="Sandor L."/>
            <person name="Smith M.E."/>
            <person name="Tsang A."/>
            <person name="Grigoriev I.V."/>
            <person name="Stajich J.E."/>
            <person name="Spatafora J.W."/>
        </authorList>
    </citation>
    <scope>NUCLEOTIDE SEQUENCE</scope>
    <source>
        <strain evidence="4">RSA 2281</strain>
    </source>
</reference>
<dbReference type="PANTHER" id="PTHR24320">
    <property type="entry name" value="RETINOL DEHYDROGENASE"/>
    <property type="match status" value="1"/>
</dbReference>
<dbReference type="PRINTS" id="PR00081">
    <property type="entry name" value="GDHRDH"/>
</dbReference>
<dbReference type="Proteomes" id="UP001209540">
    <property type="component" value="Unassembled WGS sequence"/>
</dbReference>
<organism evidence="4 5">
    <name type="scientific">Phascolomyces articulosus</name>
    <dbReference type="NCBI Taxonomy" id="60185"/>
    <lineage>
        <taxon>Eukaryota</taxon>
        <taxon>Fungi</taxon>
        <taxon>Fungi incertae sedis</taxon>
        <taxon>Mucoromycota</taxon>
        <taxon>Mucoromycotina</taxon>
        <taxon>Mucoromycetes</taxon>
        <taxon>Mucorales</taxon>
        <taxon>Lichtheimiaceae</taxon>
        <taxon>Phascolomyces</taxon>
    </lineage>
</organism>
<name>A0AAD5KAQ0_9FUNG</name>
<evidence type="ECO:0008006" key="6">
    <source>
        <dbReference type="Google" id="ProtNLM"/>
    </source>
</evidence>
<comment type="caution">
    <text evidence="4">The sequence shown here is derived from an EMBL/GenBank/DDBJ whole genome shotgun (WGS) entry which is preliminary data.</text>
</comment>
<evidence type="ECO:0000313" key="4">
    <source>
        <dbReference type="EMBL" id="KAI9276884.1"/>
    </source>
</evidence>
<evidence type="ECO:0000313" key="5">
    <source>
        <dbReference type="Proteomes" id="UP001209540"/>
    </source>
</evidence>
<dbReference type="AlphaFoldDB" id="A0AAD5KAQ0"/>
<dbReference type="PANTHER" id="PTHR24320:SF152">
    <property type="entry name" value="SHORT-CHAIN DEHYDROGENASE_REDUCTASE FAMILY PROTEIN"/>
    <property type="match status" value="1"/>
</dbReference>